<sequence length="220" mass="23245">MFRPAHMIDAKAWVDIHSAGWVSGVEAVVTPACGWGWDADISQCEPGCGGEGEASVSEGSANSNGGCKERGLGRGGTCEAVLAVAACIILSTFVVAPGDVSVFYSSSIYLSFLTSSCLFSRRYDTQPYHSTPSPYLSFHQRTSRCLTTLNLAHLTARKGSGTTSPCHLQASSLSDNLVPVPPFVVSFIISGYAFILSLSSPFSPGPPPFCLFTCFDVLDV</sequence>
<organism evidence="1 2">
    <name type="scientific">Coprinellus micaceus</name>
    <name type="common">Glistening ink-cap mushroom</name>
    <name type="synonym">Coprinus micaceus</name>
    <dbReference type="NCBI Taxonomy" id="71717"/>
    <lineage>
        <taxon>Eukaryota</taxon>
        <taxon>Fungi</taxon>
        <taxon>Dikarya</taxon>
        <taxon>Basidiomycota</taxon>
        <taxon>Agaricomycotina</taxon>
        <taxon>Agaricomycetes</taxon>
        <taxon>Agaricomycetidae</taxon>
        <taxon>Agaricales</taxon>
        <taxon>Agaricineae</taxon>
        <taxon>Psathyrellaceae</taxon>
        <taxon>Coprinellus</taxon>
    </lineage>
</organism>
<reference evidence="1 2" key="1">
    <citation type="journal article" date="2019" name="Nat. Ecol. Evol.">
        <title>Megaphylogeny resolves global patterns of mushroom evolution.</title>
        <authorList>
            <person name="Varga T."/>
            <person name="Krizsan K."/>
            <person name="Foldi C."/>
            <person name="Dima B."/>
            <person name="Sanchez-Garcia M."/>
            <person name="Sanchez-Ramirez S."/>
            <person name="Szollosi G.J."/>
            <person name="Szarkandi J.G."/>
            <person name="Papp V."/>
            <person name="Albert L."/>
            <person name="Andreopoulos W."/>
            <person name="Angelini C."/>
            <person name="Antonin V."/>
            <person name="Barry K.W."/>
            <person name="Bougher N.L."/>
            <person name="Buchanan P."/>
            <person name="Buyck B."/>
            <person name="Bense V."/>
            <person name="Catcheside P."/>
            <person name="Chovatia M."/>
            <person name="Cooper J."/>
            <person name="Damon W."/>
            <person name="Desjardin D."/>
            <person name="Finy P."/>
            <person name="Geml J."/>
            <person name="Haridas S."/>
            <person name="Hughes K."/>
            <person name="Justo A."/>
            <person name="Karasinski D."/>
            <person name="Kautmanova I."/>
            <person name="Kiss B."/>
            <person name="Kocsube S."/>
            <person name="Kotiranta H."/>
            <person name="LaButti K.M."/>
            <person name="Lechner B.E."/>
            <person name="Liimatainen K."/>
            <person name="Lipzen A."/>
            <person name="Lukacs Z."/>
            <person name="Mihaltcheva S."/>
            <person name="Morgado L.N."/>
            <person name="Niskanen T."/>
            <person name="Noordeloos M.E."/>
            <person name="Ohm R.A."/>
            <person name="Ortiz-Santana B."/>
            <person name="Ovrebo C."/>
            <person name="Racz N."/>
            <person name="Riley R."/>
            <person name="Savchenko A."/>
            <person name="Shiryaev A."/>
            <person name="Soop K."/>
            <person name="Spirin V."/>
            <person name="Szebenyi C."/>
            <person name="Tomsovsky M."/>
            <person name="Tulloss R.E."/>
            <person name="Uehling J."/>
            <person name="Grigoriev I.V."/>
            <person name="Vagvolgyi C."/>
            <person name="Papp T."/>
            <person name="Martin F.M."/>
            <person name="Miettinen O."/>
            <person name="Hibbett D.S."/>
            <person name="Nagy L.G."/>
        </authorList>
    </citation>
    <scope>NUCLEOTIDE SEQUENCE [LARGE SCALE GENOMIC DNA]</scope>
    <source>
        <strain evidence="1 2">FP101781</strain>
    </source>
</reference>
<keyword evidence="2" id="KW-1185">Reference proteome</keyword>
<proteinExistence type="predicted"/>
<comment type="caution">
    <text evidence="1">The sequence shown here is derived from an EMBL/GenBank/DDBJ whole genome shotgun (WGS) entry which is preliminary data.</text>
</comment>
<evidence type="ECO:0000313" key="1">
    <source>
        <dbReference type="EMBL" id="TEB40219.1"/>
    </source>
</evidence>
<name>A0A4Y7U2Z8_COPMI</name>
<dbReference type="EMBL" id="QPFP01000001">
    <property type="protein sequence ID" value="TEB40219.1"/>
    <property type="molecule type" value="Genomic_DNA"/>
</dbReference>
<gene>
    <name evidence="1" type="ORF">FA13DRAFT_59786</name>
</gene>
<dbReference type="Proteomes" id="UP000298030">
    <property type="component" value="Unassembled WGS sequence"/>
</dbReference>
<dbReference type="AlphaFoldDB" id="A0A4Y7U2Z8"/>
<accession>A0A4Y7U2Z8</accession>
<protein>
    <submittedName>
        <fullName evidence="1">Uncharacterized protein</fullName>
    </submittedName>
</protein>
<evidence type="ECO:0000313" key="2">
    <source>
        <dbReference type="Proteomes" id="UP000298030"/>
    </source>
</evidence>